<reference evidence="1" key="1">
    <citation type="submission" date="2011-02" db="EMBL/GenBank/DDBJ databases">
        <authorList>
            <person name="Aslett M."/>
        </authorList>
    </citation>
    <scope>NUCLEOTIDE SEQUENCE</scope>
    <source>
        <strain evidence="1">Liverpool</strain>
    </source>
</reference>
<name>F0V8I4_NEOCL</name>
<dbReference type="AlphaFoldDB" id="F0V8I4"/>
<dbReference type="InParanoid" id="F0V8I4"/>
<protein>
    <submittedName>
        <fullName evidence="1">Uncharacterized protein</fullName>
    </submittedName>
</protein>
<dbReference type="OMA" id="PSWLCVH"/>
<reference evidence="2" key="4">
    <citation type="journal article" date="2015" name="PLoS ONE">
        <title>Comprehensive Evaluation of Toxoplasma gondii VEG and Neospora caninum LIV Genomes with Tachyzoite Stage Transcriptome and Proteome Defines Novel Transcript Features.</title>
        <authorList>
            <person name="Ramaprasad A."/>
            <person name="Mourier T."/>
            <person name="Naeem R."/>
            <person name="Malas T.B."/>
            <person name="Moussa E."/>
            <person name="Panigrahi A."/>
            <person name="Vermont S.J."/>
            <person name="Otto T.D."/>
            <person name="Wastling J."/>
            <person name="Pain A."/>
        </authorList>
    </citation>
    <scope>NUCLEOTIDE SEQUENCE</scope>
    <source>
        <strain evidence="2">Liverpool</strain>
    </source>
</reference>
<dbReference type="eggNOG" id="ENOG502R03R">
    <property type="taxonomic scope" value="Eukaryota"/>
</dbReference>
<evidence type="ECO:0000313" key="3">
    <source>
        <dbReference type="Proteomes" id="UP000007494"/>
    </source>
</evidence>
<dbReference type="EMBL" id="FR823382">
    <property type="protein sequence ID" value="CBZ50025.1"/>
    <property type="molecule type" value="Genomic_DNA"/>
</dbReference>
<dbReference type="GeneID" id="13446083"/>
<reference evidence="1" key="2">
    <citation type="submission" date="2011-03" db="EMBL/GenBank/DDBJ databases">
        <title>Comparative genomics and transcriptomics of Neospora caninum and Toxoplasma gondii.</title>
        <authorList>
            <person name="Reid A.J."/>
            <person name="Sohal A."/>
            <person name="Harris D."/>
            <person name="Quail M."/>
            <person name="Sanders M."/>
            <person name="Berriman M."/>
            <person name="Wastling J.M."/>
            <person name="Pain A."/>
        </authorList>
    </citation>
    <scope>NUCLEOTIDE SEQUENCE</scope>
    <source>
        <strain evidence="1">Liverpool</strain>
    </source>
</reference>
<dbReference type="Proteomes" id="UP000007494">
    <property type="component" value="Chromosome II"/>
</dbReference>
<sequence>MEWIRGGPAAEVVFQIQQTKFVIPPEVMNRSDVQGSGLALIAKNEGFKDIPPKLPKAEDGSIRLTRPLEGFELLVDHLLDLEPLRNVPLQDFASKYIALKSEMAFWQLPLEDLPFNDKVYFESAWTDERCLFPLSAPDAAALEKHADAEPTSGRRTVLTRLEKQPEEISKTFLDLGEEEARDWSFFAVEPAEVAKVARKTHKPVPGRLVLAVGPKKFFCKIPYVTDLCVHYGTLGEPEAGFAPFALLVSPTECTIVWSLGCFIHIKAAEGSNPLSAHINVIKETPSWLCVHPCLDYVLSGVKGPVPYIFCFDMPDASAVRFFPWGCLVVNKQVTLESRKKPSDISGPSASALVARLASRDESGPNEHLRRLFTFLQPDASARKRAEDPSELNPAKPVLVASVLRSKLKALKPIERIHLINMDIEEESSVTLRHGEHYDILDVRNAAGTDFEVVMAVNGGIVSRKREDFMEVRYGEPVAVVGVTGKGHLVPQGHLLIPNGAPVGEMFRSLTLVSEYIISEKTYYTFGLAQKLFEFHRSLYLGRPGSDAGGDAILSRKGSKA</sequence>
<evidence type="ECO:0000313" key="2">
    <source>
        <dbReference type="EMBL" id="CEL64615.1"/>
    </source>
</evidence>
<dbReference type="VEuPathDB" id="ToxoDB:NCLIV_005010"/>
<dbReference type="EMBL" id="LN714476">
    <property type="protein sequence ID" value="CEL64615.1"/>
    <property type="molecule type" value="Genomic_DNA"/>
</dbReference>
<keyword evidence="3" id="KW-1185">Reference proteome</keyword>
<dbReference type="OrthoDB" id="345468at2759"/>
<proteinExistence type="predicted"/>
<dbReference type="RefSeq" id="XP_003880060.1">
    <property type="nucleotide sequence ID" value="XM_003880011.1"/>
</dbReference>
<reference evidence="3" key="3">
    <citation type="journal article" date="2012" name="PLoS Pathog.">
        <title>Comparative genomics of the apicomplexan parasites Toxoplasma gondii and Neospora caninum: Coccidia differing in host range and transmission strategy.</title>
        <authorList>
            <person name="Reid A.J."/>
            <person name="Vermont S.J."/>
            <person name="Cotton J.A."/>
            <person name="Harris D."/>
            <person name="Hill-Cawthorne G.A."/>
            <person name="Konen-Waisman S."/>
            <person name="Latham S.M."/>
            <person name="Mourier T."/>
            <person name="Norton R."/>
            <person name="Quail M.A."/>
            <person name="Sanders M."/>
            <person name="Shanmugam D."/>
            <person name="Sohal A."/>
            <person name="Wasmuth J.D."/>
            <person name="Brunk B."/>
            <person name="Grigg M.E."/>
            <person name="Howard J.C."/>
            <person name="Parkinson J."/>
            <person name="Roos D.S."/>
            <person name="Trees A.J."/>
            <person name="Berriman M."/>
            <person name="Pain A."/>
            <person name="Wastling J.M."/>
        </authorList>
    </citation>
    <scope>NUCLEOTIDE SEQUENCE [LARGE SCALE GENOMIC DNA]</scope>
    <source>
        <strain evidence="3">Liverpool</strain>
    </source>
</reference>
<organism evidence="1 3">
    <name type="scientific">Neospora caninum (strain Liverpool)</name>
    <dbReference type="NCBI Taxonomy" id="572307"/>
    <lineage>
        <taxon>Eukaryota</taxon>
        <taxon>Sar</taxon>
        <taxon>Alveolata</taxon>
        <taxon>Apicomplexa</taxon>
        <taxon>Conoidasida</taxon>
        <taxon>Coccidia</taxon>
        <taxon>Eucoccidiorida</taxon>
        <taxon>Eimeriorina</taxon>
        <taxon>Sarcocystidae</taxon>
        <taxon>Neospora</taxon>
    </lineage>
</organism>
<gene>
    <name evidence="2" type="ORF">BN1204_005010</name>
    <name evidence="1" type="ORF">NCLIV_005010</name>
</gene>
<accession>F0V8I4</accession>
<evidence type="ECO:0000313" key="1">
    <source>
        <dbReference type="EMBL" id="CBZ50025.1"/>
    </source>
</evidence>